<proteinExistence type="predicted"/>
<comment type="caution">
    <text evidence="1">The sequence shown here is derived from an EMBL/GenBank/DDBJ whole genome shotgun (WGS) entry which is preliminary data.</text>
</comment>
<evidence type="ECO:0000313" key="2">
    <source>
        <dbReference type="Proteomes" id="UP000284207"/>
    </source>
</evidence>
<organism evidence="1 2">
    <name type="scientific">Pseudomonas moraviensis</name>
    <dbReference type="NCBI Taxonomy" id="321662"/>
    <lineage>
        <taxon>Bacteria</taxon>
        <taxon>Pseudomonadati</taxon>
        <taxon>Pseudomonadota</taxon>
        <taxon>Gammaproteobacteria</taxon>
        <taxon>Pseudomonadales</taxon>
        <taxon>Pseudomonadaceae</taxon>
        <taxon>Pseudomonas</taxon>
    </lineage>
</organism>
<dbReference type="EMBL" id="MOCA01000004">
    <property type="protein sequence ID" value="ROO00556.1"/>
    <property type="molecule type" value="Genomic_DNA"/>
</dbReference>
<dbReference type="InterPro" id="IPR024079">
    <property type="entry name" value="MetalloPept_cat_dom_sf"/>
</dbReference>
<evidence type="ECO:0000313" key="1">
    <source>
        <dbReference type="EMBL" id="ROO00556.1"/>
    </source>
</evidence>
<dbReference type="RefSeq" id="WP_123418355.1">
    <property type="nucleotide sequence ID" value="NZ_MOCA01000004.1"/>
</dbReference>
<dbReference type="GO" id="GO:0008237">
    <property type="term" value="F:metallopeptidase activity"/>
    <property type="evidence" value="ECO:0007669"/>
    <property type="project" value="InterPro"/>
</dbReference>
<gene>
    <name evidence="1" type="ORF">BK674_08240</name>
</gene>
<dbReference type="AlphaFoldDB" id="A0A423NQM3"/>
<sequence>MSEVQRNKVFGPSKVALAEWKYRSEADAAERDVVLQHLEDALEKYTDGQSINWYAYEVELRPGSSLHEVYNPGTLLLNELLTTGPVIGAIAREEARDHDGLIRITSQGVMEVRAVRGWVDLGAAQHFEFSQPTRSAINVIADIAVVAGGYVWPDLDMTLDQWFRFHEIDLPDTRAKIINLIALFKFSPQVKEPVNYWEHFHAGEQGLNGLSEEQFLDIRNVTAKLMPRRKLLSAFYNLTGQATISHETAAQRLVEYVGYPISLDLARSYIKELGWYGVNAGQTVSENILRQLMMTAMLLNLDSTIGHRPLITRRDVYSPANVERHPSEILQDYTAFVRGKRWVDPVLAPLVAHLLLARNTPELLVREIPPAIRLGSIAWINFCRAVVLVEAVKPGASRELTYAQIIAYGELKPVSDAQRHMRDLALIDPIVDWASLNGIVTKDELERSEEAFTRRAIEAFEQHSEQFDQIARAFSTSLPNRAAIARAQLQIAAPGCDTLDEKALSKKGGQQVMSMVDLHQSGEMVTGQWDRRTVRLIVNGLPQSGIDYNPSGISLYTRYPKLRALESCDAEMDRQLGVHFNELASAMGSAVKLALAQMPEGDLLAFMNSDIHFLTVREASTYVSTRRLGGPLDIGVEQETLQSRDAATGRFGVVMYASYQNMDVCYELFTSRAEMRKNDALAQFIKRERKLQQRSRMSASADVTFPLSITRTQNLPLNVKRYTHAVAEDASITSSMAIIDYFGALKAPVESAAVKQGFYQKFNDPNIVRIAEFLVDNRPFLTRNELTELVRIPTPLELSKEEGERLLTYFIDLLVPFKRCIEDIVSGEHNKMVDGFYGCLMDGIGLVGTVAGAGSKALSISARAISTTAKAARFTRLAFASAISLFNPFDGVPGGLQAGGKLVHKGLLRFNKNSHDLIVKASGQLHKISGRRHSYDLLEAADNAQLGLGNWRPRGTTDAIAVLAARSGDKWYALNRRGNLWGRPLDGFAYSAPVQLPYSPRTLPVSYTRQFIEESLPRARAKVDNAIEVFNQHDFKRDRESLMKIVFGSASQVSTDRLVNYLRLIRFDFAGFSLSNMILDGLKIDDTLASFDVDNYKRWKATGSASESDIAFVEVYTKNLNKHFISMGFNHDVIADDLIHELFHASAQTDDVGYATDAVHKSDDGQRLDVAELLNLGAGCLAQSDTTTACHMPSKAFENADSLALATSLLSQLATDKATFDQNMAILRGALDASAGKAIGEPVVITLNKPR</sequence>
<reference evidence="1 2" key="1">
    <citation type="submission" date="2016-10" db="EMBL/GenBank/DDBJ databases">
        <title>Comparative genome analysis of multiple Pseudomonas spp. focuses on biocontrol and plant growth promoting traits.</title>
        <authorList>
            <person name="Tao X.-Y."/>
            <person name="Taylor C.G."/>
        </authorList>
    </citation>
    <scope>NUCLEOTIDE SEQUENCE [LARGE SCALE GENOMIC DNA]</scope>
    <source>
        <strain evidence="1 2">36B3</strain>
    </source>
</reference>
<dbReference type="Proteomes" id="UP000284207">
    <property type="component" value="Unassembled WGS sequence"/>
</dbReference>
<dbReference type="Gene3D" id="3.40.390.10">
    <property type="entry name" value="Collagenase (Catalytic Domain)"/>
    <property type="match status" value="1"/>
</dbReference>
<accession>A0A423NQM3</accession>
<name>A0A423NQM3_9PSED</name>
<protein>
    <submittedName>
        <fullName evidence="1">Uncharacterized protein</fullName>
    </submittedName>
</protein>